<dbReference type="PANTHER" id="PTHR18895:SF74">
    <property type="entry name" value="MTRF1L RELEASE FACTOR GLUTAMINE METHYLTRANSFERASE"/>
    <property type="match status" value="1"/>
</dbReference>
<dbReference type="Gene3D" id="3.40.50.150">
    <property type="entry name" value="Vaccinia Virus protein VP39"/>
    <property type="match status" value="1"/>
</dbReference>
<keyword evidence="1 5" id="KW-0489">Methyltransferase</keyword>
<dbReference type="RefSeq" id="WP_212675990.1">
    <property type="nucleotide sequence ID" value="NZ_JAGSPJ010000005.1"/>
</dbReference>
<dbReference type="InterPro" id="IPR007848">
    <property type="entry name" value="Small_mtfrase_dom"/>
</dbReference>
<feature type="domain" description="Methyltransferase small" evidence="6">
    <location>
        <begin position="96"/>
        <end position="192"/>
    </location>
</feature>
<dbReference type="NCBIfam" id="TIGR03534">
    <property type="entry name" value="RF_mod_PrmC"/>
    <property type="match status" value="1"/>
</dbReference>
<dbReference type="EC" id="2.1.1.297" evidence="5"/>
<proteinExistence type="inferred from homology"/>
<dbReference type="InterPro" id="IPR002052">
    <property type="entry name" value="DNA_methylase_N6_adenine_CS"/>
</dbReference>
<feature type="binding site" evidence="5">
    <location>
        <position position="184"/>
    </location>
    <ligand>
        <name>S-adenosyl-L-methionine</name>
        <dbReference type="ChEBI" id="CHEBI:59789"/>
    </ligand>
</feature>
<comment type="caution">
    <text evidence="8">The sequence shown here is derived from an EMBL/GenBank/DDBJ whole genome shotgun (WGS) entry which is preliminary data.</text>
</comment>
<feature type="binding site" evidence="5">
    <location>
        <position position="169"/>
    </location>
    <ligand>
        <name>S-adenosyl-L-methionine</name>
        <dbReference type="ChEBI" id="CHEBI:59789"/>
    </ligand>
</feature>
<evidence type="ECO:0000259" key="7">
    <source>
        <dbReference type="Pfam" id="PF17827"/>
    </source>
</evidence>
<accession>A0A941E588</accession>
<keyword evidence="9" id="KW-1185">Reference proteome</keyword>
<dbReference type="InterPro" id="IPR004556">
    <property type="entry name" value="HemK-like"/>
</dbReference>
<evidence type="ECO:0000256" key="4">
    <source>
        <dbReference type="ARBA" id="ARBA00048391"/>
    </source>
</evidence>
<organism evidence="8 9">
    <name type="scientific">Undibacterium fentianense</name>
    <dbReference type="NCBI Taxonomy" id="2828728"/>
    <lineage>
        <taxon>Bacteria</taxon>
        <taxon>Pseudomonadati</taxon>
        <taxon>Pseudomonadota</taxon>
        <taxon>Betaproteobacteria</taxon>
        <taxon>Burkholderiales</taxon>
        <taxon>Oxalobacteraceae</taxon>
        <taxon>Undibacterium</taxon>
    </lineage>
</organism>
<name>A0A941E588_9BURK</name>
<dbReference type="CDD" id="cd02440">
    <property type="entry name" value="AdoMet_MTases"/>
    <property type="match status" value="1"/>
</dbReference>
<dbReference type="InterPro" id="IPR019874">
    <property type="entry name" value="RF_methyltr_PrmC"/>
</dbReference>
<dbReference type="InterPro" id="IPR040758">
    <property type="entry name" value="PrmC_N"/>
</dbReference>
<dbReference type="Proteomes" id="UP000678545">
    <property type="component" value="Unassembled WGS sequence"/>
</dbReference>
<protein>
    <recommendedName>
        <fullName evidence="5">Release factor glutamine methyltransferase</fullName>
        <shortName evidence="5">RF MTase</shortName>
        <ecNumber evidence="5">2.1.1.297</ecNumber>
    </recommendedName>
    <alternativeName>
        <fullName evidence="5">N5-glutamine methyltransferase PrmC</fullName>
    </alternativeName>
    <alternativeName>
        <fullName evidence="5">Protein-(glutamine-N5) MTase PrmC</fullName>
    </alternativeName>
    <alternativeName>
        <fullName evidence="5">Protein-glutamine N-methyltransferase PrmC</fullName>
    </alternativeName>
</protein>
<dbReference type="GO" id="GO:0102559">
    <property type="term" value="F:peptide chain release factor N(5)-glutamine methyltransferase activity"/>
    <property type="evidence" value="ECO:0007669"/>
    <property type="project" value="UniProtKB-EC"/>
</dbReference>
<comment type="similarity">
    <text evidence="5">Belongs to the protein N5-glutamine methyltransferase family. PrmC subfamily.</text>
</comment>
<evidence type="ECO:0000256" key="2">
    <source>
        <dbReference type="ARBA" id="ARBA00022679"/>
    </source>
</evidence>
<dbReference type="SUPFAM" id="SSF53335">
    <property type="entry name" value="S-adenosyl-L-methionine-dependent methyltransferases"/>
    <property type="match status" value="1"/>
</dbReference>
<sequence>MTPWFTSTDSVADCQRKSPLDGLEARILLSHVSGLSRIQLITQSTSLLNPTQIEALNQLTAKRVAGEPLAYLVGEREFFGLNFHVTPAVLIPRPDTELLVELALQFTPEHGSLIDMGTGSGAIAISIASERPDLHICASDLSPAALEIATMNAARLLTPARISFYQSDWFQQLPAIRFHTIVSNPPYIVKDDHHLSQGDLRFEPINALTDHADGLSAYRTIIGNAKEFLLNDGMLLMEHGYDQSESVQALLASACFQEIQSWPDLAGILRVTGGRWKGQS</sequence>
<dbReference type="NCBIfam" id="TIGR00536">
    <property type="entry name" value="hemK_fam"/>
    <property type="match status" value="1"/>
</dbReference>
<feature type="domain" description="Release factor glutamine methyltransferase N-terminal" evidence="7">
    <location>
        <begin position="18"/>
        <end position="74"/>
    </location>
</feature>
<gene>
    <name evidence="5 8" type="primary">prmC</name>
    <name evidence="8" type="ORF">KDM90_12715</name>
</gene>
<evidence type="ECO:0000256" key="5">
    <source>
        <dbReference type="HAMAP-Rule" id="MF_02126"/>
    </source>
</evidence>
<feature type="binding site" evidence="5">
    <location>
        <position position="140"/>
    </location>
    <ligand>
        <name>S-adenosyl-L-methionine</name>
        <dbReference type="ChEBI" id="CHEBI:59789"/>
    </ligand>
</feature>
<reference evidence="8" key="1">
    <citation type="submission" date="2021-04" db="EMBL/GenBank/DDBJ databases">
        <title>novel species isolated from subtropical streams in China.</title>
        <authorList>
            <person name="Lu H."/>
        </authorList>
    </citation>
    <scope>NUCLEOTIDE SEQUENCE</scope>
    <source>
        <strain evidence="8">FT137W</strain>
    </source>
</reference>
<dbReference type="InterPro" id="IPR050320">
    <property type="entry name" value="N5-glutamine_MTase"/>
</dbReference>
<dbReference type="FunFam" id="3.40.50.150:FF:000053">
    <property type="entry name" value="Release factor glutamine methyltransferase"/>
    <property type="match status" value="1"/>
</dbReference>
<dbReference type="EMBL" id="JAGSPJ010000005">
    <property type="protein sequence ID" value="MBR7800864.1"/>
    <property type="molecule type" value="Genomic_DNA"/>
</dbReference>
<dbReference type="Pfam" id="PF05175">
    <property type="entry name" value="MTS"/>
    <property type="match status" value="1"/>
</dbReference>
<dbReference type="HAMAP" id="MF_02126">
    <property type="entry name" value="RF_methyltr_PrmC"/>
    <property type="match status" value="1"/>
</dbReference>
<dbReference type="GO" id="GO:0003676">
    <property type="term" value="F:nucleic acid binding"/>
    <property type="evidence" value="ECO:0007669"/>
    <property type="project" value="InterPro"/>
</dbReference>
<dbReference type="AlphaFoldDB" id="A0A941E588"/>
<evidence type="ECO:0000313" key="8">
    <source>
        <dbReference type="EMBL" id="MBR7800864.1"/>
    </source>
</evidence>
<feature type="binding site" evidence="5">
    <location>
        <begin position="117"/>
        <end position="121"/>
    </location>
    <ligand>
        <name>S-adenosyl-L-methionine</name>
        <dbReference type="ChEBI" id="CHEBI:59789"/>
    </ligand>
</feature>
<evidence type="ECO:0000259" key="6">
    <source>
        <dbReference type="Pfam" id="PF05175"/>
    </source>
</evidence>
<comment type="catalytic activity">
    <reaction evidence="4 5">
        <text>L-glutaminyl-[peptide chain release factor] + S-adenosyl-L-methionine = N(5)-methyl-L-glutaminyl-[peptide chain release factor] + S-adenosyl-L-homocysteine + H(+)</text>
        <dbReference type="Rhea" id="RHEA:42896"/>
        <dbReference type="Rhea" id="RHEA-COMP:10271"/>
        <dbReference type="Rhea" id="RHEA-COMP:10272"/>
        <dbReference type="ChEBI" id="CHEBI:15378"/>
        <dbReference type="ChEBI" id="CHEBI:30011"/>
        <dbReference type="ChEBI" id="CHEBI:57856"/>
        <dbReference type="ChEBI" id="CHEBI:59789"/>
        <dbReference type="ChEBI" id="CHEBI:61891"/>
        <dbReference type="EC" id="2.1.1.297"/>
    </reaction>
</comment>
<evidence type="ECO:0000313" key="9">
    <source>
        <dbReference type="Proteomes" id="UP000678545"/>
    </source>
</evidence>
<evidence type="ECO:0000256" key="1">
    <source>
        <dbReference type="ARBA" id="ARBA00022603"/>
    </source>
</evidence>
<dbReference type="InterPro" id="IPR029063">
    <property type="entry name" value="SAM-dependent_MTases_sf"/>
</dbReference>
<dbReference type="PANTHER" id="PTHR18895">
    <property type="entry name" value="HEMK METHYLTRANSFERASE"/>
    <property type="match status" value="1"/>
</dbReference>
<comment type="function">
    <text evidence="5">Methylates the class 1 translation termination release factors RF1/PrfA and RF2/PrfB on the glutamine residue of the universally conserved GGQ motif.</text>
</comment>
<dbReference type="Pfam" id="PF17827">
    <property type="entry name" value="PrmC_N"/>
    <property type="match status" value="1"/>
</dbReference>
<evidence type="ECO:0000256" key="3">
    <source>
        <dbReference type="ARBA" id="ARBA00022691"/>
    </source>
</evidence>
<keyword evidence="2 5" id="KW-0808">Transferase</keyword>
<dbReference type="PROSITE" id="PS00092">
    <property type="entry name" value="N6_MTASE"/>
    <property type="match status" value="1"/>
</dbReference>
<keyword evidence="3 5" id="KW-0949">S-adenosyl-L-methionine</keyword>
<dbReference type="Gene3D" id="1.10.8.10">
    <property type="entry name" value="DNA helicase RuvA subunit, C-terminal domain"/>
    <property type="match status" value="1"/>
</dbReference>
<dbReference type="GO" id="GO:0032259">
    <property type="term" value="P:methylation"/>
    <property type="evidence" value="ECO:0007669"/>
    <property type="project" value="UniProtKB-KW"/>
</dbReference>
<feature type="binding site" evidence="5">
    <location>
        <begin position="184"/>
        <end position="187"/>
    </location>
    <ligand>
        <name>substrate</name>
    </ligand>
</feature>